<dbReference type="Proteomes" id="UP000770785">
    <property type="component" value="Unassembled WGS sequence"/>
</dbReference>
<dbReference type="RefSeq" id="WP_168038503.1">
    <property type="nucleotide sequence ID" value="NZ_JAATJH010000005.1"/>
</dbReference>
<sequence>MHPTYQVRPLGSESIAEVPTDWTPADYRAILDATEYGDTSALSDEELAEMACMSLADLDKPESAELLLKHVFTDEELNTGQIENASHEMASEKLWEEYPEPDKHRGFFRAASLLYRAYNGGFPRVDGRIVTISVTPEKKAGAEHLTELTPAFVLRLLAGGMDDHALLHRLYGDELASESFPSAPNITWDVTTKPGENGATEITVFSSDYWLDAFNPANDYVVTAYPDEIPEED</sequence>
<protein>
    <submittedName>
        <fullName evidence="1">Uncharacterized protein</fullName>
    </submittedName>
</protein>
<accession>A0ABX0XE91</accession>
<dbReference type="EMBL" id="JAATJH010000005">
    <property type="protein sequence ID" value="NJC27410.1"/>
    <property type="molecule type" value="Genomic_DNA"/>
</dbReference>
<organism evidence="1 2">
    <name type="scientific">Neolewinella antarctica</name>
    <dbReference type="NCBI Taxonomy" id="442734"/>
    <lineage>
        <taxon>Bacteria</taxon>
        <taxon>Pseudomonadati</taxon>
        <taxon>Bacteroidota</taxon>
        <taxon>Saprospiria</taxon>
        <taxon>Saprospirales</taxon>
        <taxon>Lewinellaceae</taxon>
        <taxon>Neolewinella</taxon>
    </lineage>
</organism>
<keyword evidence="2" id="KW-1185">Reference proteome</keyword>
<proteinExistence type="predicted"/>
<gene>
    <name evidence="1" type="ORF">GGR27_002927</name>
</gene>
<evidence type="ECO:0000313" key="1">
    <source>
        <dbReference type="EMBL" id="NJC27410.1"/>
    </source>
</evidence>
<reference evidence="1 2" key="1">
    <citation type="submission" date="2020-03" db="EMBL/GenBank/DDBJ databases">
        <title>Genomic Encyclopedia of Type Strains, Phase IV (KMG-IV): sequencing the most valuable type-strain genomes for metagenomic binning, comparative biology and taxonomic classification.</title>
        <authorList>
            <person name="Goeker M."/>
        </authorList>
    </citation>
    <scope>NUCLEOTIDE SEQUENCE [LARGE SCALE GENOMIC DNA]</scope>
    <source>
        <strain evidence="1 2">DSM 105096</strain>
    </source>
</reference>
<evidence type="ECO:0000313" key="2">
    <source>
        <dbReference type="Proteomes" id="UP000770785"/>
    </source>
</evidence>
<comment type="caution">
    <text evidence="1">The sequence shown here is derived from an EMBL/GenBank/DDBJ whole genome shotgun (WGS) entry which is preliminary data.</text>
</comment>
<name>A0ABX0XE91_9BACT</name>